<dbReference type="SUPFAM" id="SSF109640">
    <property type="entry name" value="KRAB domain (Kruppel-associated box)"/>
    <property type="match status" value="1"/>
</dbReference>
<dbReference type="Proteomes" id="UP000314987">
    <property type="component" value="Unassembled WGS sequence"/>
</dbReference>
<dbReference type="GeneTree" id="ENSGT00940000153582"/>
<keyword evidence="3" id="KW-1185">Reference proteome</keyword>
<dbReference type="InterPro" id="IPR001909">
    <property type="entry name" value="KRAB"/>
</dbReference>
<dbReference type="CDD" id="cd07765">
    <property type="entry name" value="KRAB_A-box"/>
    <property type="match status" value="1"/>
</dbReference>
<dbReference type="InterPro" id="IPR036051">
    <property type="entry name" value="KRAB_dom_sf"/>
</dbReference>
<reference evidence="2" key="2">
    <citation type="submission" date="2025-08" db="UniProtKB">
        <authorList>
            <consortium name="Ensembl"/>
        </authorList>
    </citation>
    <scope>IDENTIFICATION</scope>
</reference>
<name>A0A4X2K759_VOMUR</name>
<feature type="domain" description="KRAB" evidence="1">
    <location>
        <begin position="10"/>
        <end position="78"/>
    </location>
</feature>
<reference evidence="2" key="3">
    <citation type="submission" date="2025-09" db="UniProtKB">
        <authorList>
            <consortium name="Ensembl"/>
        </authorList>
    </citation>
    <scope>IDENTIFICATION</scope>
</reference>
<sequence length="78" mass="9130">MSLPSSQELLTFKDVLVDFTEEEWCLLDHSQKELHKEVMLENLQNLLSLDDMMICLENPKDSTKKFIEAVLPNHQNIK</sequence>
<dbReference type="Ensembl" id="ENSVURT00010006707.1">
    <property type="protein sequence ID" value="ENSVURP00010005931.1"/>
    <property type="gene ID" value="ENSVURG00010004604.1"/>
</dbReference>
<proteinExistence type="predicted"/>
<dbReference type="PANTHER" id="PTHR23232:SF117">
    <property type="entry name" value="KRAB DOMAIN-CONTAINING PROTEIN"/>
    <property type="match status" value="1"/>
</dbReference>
<evidence type="ECO:0000313" key="2">
    <source>
        <dbReference type="Ensembl" id="ENSVURP00010005931.1"/>
    </source>
</evidence>
<organism evidence="2 3">
    <name type="scientific">Vombatus ursinus</name>
    <name type="common">Common wombat</name>
    <dbReference type="NCBI Taxonomy" id="29139"/>
    <lineage>
        <taxon>Eukaryota</taxon>
        <taxon>Metazoa</taxon>
        <taxon>Chordata</taxon>
        <taxon>Craniata</taxon>
        <taxon>Vertebrata</taxon>
        <taxon>Euteleostomi</taxon>
        <taxon>Mammalia</taxon>
        <taxon>Metatheria</taxon>
        <taxon>Diprotodontia</taxon>
        <taxon>Vombatidae</taxon>
        <taxon>Vombatus</taxon>
    </lineage>
</organism>
<dbReference type="PROSITE" id="PS50805">
    <property type="entry name" value="KRAB"/>
    <property type="match status" value="1"/>
</dbReference>
<dbReference type="AlphaFoldDB" id="A0A4X2K759"/>
<dbReference type="OMA" id="LDDMMIC"/>
<dbReference type="GO" id="GO:0006355">
    <property type="term" value="P:regulation of DNA-templated transcription"/>
    <property type="evidence" value="ECO:0007669"/>
    <property type="project" value="InterPro"/>
</dbReference>
<dbReference type="SMART" id="SM00349">
    <property type="entry name" value="KRAB"/>
    <property type="match status" value="1"/>
</dbReference>
<evidence type="ECO:0000313" key="3">
    <source>
        <dbReference type="Proteomes" id="UP000314987"/>
    </source>
</evidence>
<dbReference type="InterPro" id="IPR050169">
    <property type="entry name" value="Krueppel_C2H2_ZnF"/>
</dbReference>
<accession>A0A4X2K759</accession>
<dbReference type="Gene3D" id="6.10.140.140">
    <property type="match status" value="1"/>
</dbReference>
<reference evidence="3" key="1">
    <citation type="submission" date="2018-12" db="EMBL/GenBank/DDBJ databases">
        <authorList>
            <person name="Yazar S."/>
        </authorList>
    </citation>
    <scope>NUCLEOTIDE SEQUENCE [LARGE SCALE GENOMIC DNA]</scope>
</reference>
<evidence type="ECO:0000259" key="1">
    <source>
        <dbReference type="PROSITE" id="PS50805"/>
    </source>
</evidence>
<dbReference type="STRING" id="29139.ENSVURP00010005931"/>
<dbReference type="PANTHER" id="PTHR23232">
    <property type="entry name" value="KRAB DOMAIN C2H2 ZINC FINGER"/>
    <property type="match status" value="1"/>
</dbReference>
<dbReference type="Pfam" id="PF01352">
    <property type="entry name" value="KRAB"/>
    <property type="match status" value="1"/>
</dbReference>
<protein>
    <recommendedName>
        <fullName evidence="1">KRAB domain-containing protein</fullName>
    </recommendedName>
</protein>